<sequence length="104" mass="12186">MNDVIGKIERYKDIYLQLRTNLRWKVSDNRALMMASSLYVTSERDFDINHFQKLSDFIKNEAGIFSTLKSQLRFTIAAMLDTRFSNPNQPAVPHNWNVINYSPN</sequence>
<proteinExistence type="predicted"/>
<organism evidence="1 2">
    <name type="scientific">Rossellomorea vietnamensis</name>
    <dbReference type="NCBI Taxonomy" id="218284"/>
    <lineage>
        <taxon>Bacteria</taxon>
        <taxon>Bacillati</taxon>
        <taxon>Bacillota</taxon>
        <taxon>Bacilli</taxon>
        <taxon>Bacillales</taxon>
        <taxon>Bacillaceae</taxon>
        <taxon>Rossellomorea</taxon>
    </lineage>
</organism>
<gene>
    <name evidence="1" type="ORF">FZC79_14375</name>
</gene>
<dbReference type="RefSeq" id="WP_148947478.1">
    <property type="nucleotide sequence ID" value="NZ_VTEH01000011.1"/>
</dbReference>
<evidence type="ECO:0000313" key="1">
    <source>
        <dbReference type="EMBL" id="TYR74653.1"/>
    </source>
</evidence>
<protein>
    <submittedName>
        <fullName evidence="1">DUF4003 family protein</fullName>
    </submittedName>
</protein>
<comment type="caution">
    <text evidence="1">The sequence shown here is derived from an EMBL/GenBank/DDBJ whole genome shotgun (WGS) entry which is preliminary data.</text>
</comment>
<reference evidence="1 2" key="1">
    <citation type="submission" date="2019-08" db="EMBL/GenBank/DDBJ databases">
        <title>Bacillus genomes from the desert of Cuatro Cienegas, Coahuila.</title>
        <authorList>
            <person name="Olmedo-Alvarez G."/>
        </authorList>
    </citation>
    <scope>NUCLEOTIDE SEQUENCE [LARGE SCALE GENOMIC DNA]</scope>
    <source>
        <strain evidence="1 2">CH40_1T</strain>
    </source>
</reference>
<dbReference type="InterPro" id="IPR025062">
    <property type="entry name" value="DUF4003"/>
</dbReference>
<dbReference type="Proteomes" id="UP000323317">
    <property type="component" value="Unassembled WGS sequence"/>
</dbReference>
<dbReference type="EMBL" id="VTEH01000011">
    <property type="protein sequence ID" value="TYR74653.1"/>
    <property type="molecule type" value="Genomic_DNA"/>
</dbReference>
<dbReference type="Pfam" id="PF13170">
    <property type="entry name" value="DUF4003"/>
    <property type="match status" value="1"/>
</dbReference>
<name>A0A5D4KEL1_9BACI</name>
<evidence type="ECO:0000313" key="2">
    <source>
        <dbReference type="Proteomes" id="UP000323317"/>
    </source>
</evidence>
<dbReference type="AlphaFoldDB" id="A0A5D4KEL1"/>
<accession>A0A5D4KEL1</accession>